<dbReference type="InterPro" id="IPR002347">
    <property type="entry name" value="SDR_fam"/>
</dbReference>
<gene>
    <name evidence="2" type="ORF">SAMN03080598_00126</name>
</gene>
<keyword evidence="3" id="KW-1185">Reference proteome</keyword>
<dbReference type="STRING" id="1120964.GCA_001313265_00161"/>
<accession>A0A1H5RUL8</accession>
<protein>
    <submittedName>
        <fullName evidence="2">NAD(P)-dependent dehydrogenase, short-chain alcohol dehydrogenase family</fullName>
    </submittedName>
</protein>
<dbReference type="PRINTS" id="PR00081">
    <property type="entry name" value="GDHRDH"/>
</dbReference>
<sequence>MSKDLFDLSGRVALITGGAGLLGPEMASALVEKGAKVILADLSLEKCQDTIDKLRISAEMTIPLRLDVASSTSWKKALADGIEHFGKIDILVNGAASTNQSKTASFEAGFENFPEEDWDRIMDINLKGTFLGCQIIGQHMVQNGGGSIINIGSLYGVVSPNHRIYPGTGIFQPVAYSVSKHAVVSLTKYLATLWADKHVRVNALSPGGVWNGHEGLFYERYKQLNPSGDMANKSDMNGGIVFLASDASKHVIGHNLIIDGGYSVW</sequence>
<organism evidence="2 3">
    <name type="scientific">Algoriphagus boritolerans DSM 17298 = JCM 18970</name>
    <dbReference type="NCBI Taxonomy" id="1120964"/>
    <lineage>
        <taxon>Bacteria</taxon>
        <taxon>Pseudomonadati</taxon>
        <taxon>Bacteroidota</taxon>
        <taxon>Cytophagia</taxon>
        <taxon>Cytophagales</taxon>
        <taxon>Cyclobacteriaceae</taxon>
        <taxon>Algoriphagus</taxon>
    </lineage>
</organism>
<dbReference type="PRINTS" id="PR00080">
    <property type="entry name" value="SDRFAMILY"/>
</dbReference>
<dbReference type="RefSeq" id="WP_103922863.1">
    <property type="nucleotide sequence ID" value="NZ_FNVR01000001.1"/>
</dbReference>
<evidence type="ECO:0000256" key="1">
    <source>
        <dbReference type="ARBA" id="ARBA00006484"/>
    </source>
</evidence>
<dbReference type="FunFam" id="3.40.50.720:FF:000084">
    <property type="entry name" value="Short-chain dehydrogenase reductase"/>
    <property type="match status" value="1"/>
</dbReference>
<dbReference type="PANTHER" id="PTHR42760">
    <property type="entry name" value="SHORT-CHAIN DEHYDROGENASES/REDUCTASES FAMILY MEMBER"/>
    <property type="match status" value="1"/>
</dbReference>
<dbReference type="Gene3D" id="3.40.50.720">
    <property type="entry name" value="NAD(P)-binding Rossmann-like Domain"/>
    <property type="match status" value="1"/>
</dbReference>
<name>A0A1H5RUL8_9BACT</name>
<dbReference type="SUPFAM" id="SSF51735">
    <property type="entry name" value="NAD(P)-binding Rossmann-fold domains"/>
    <property type="match status" value="1"/>
</dbReference>
<proteinExistence type="inferred from homology"/>
<dbReference type="Proteomes" id="UP000236736">
    <property type="component" value="Unassembled WGS sequence"/>
</dbReference>
<dbReference type="OrthoDB" id="9788235at2"/>
<dbReference type="GO" id="GO:0016616">
    <property type="term" value="F:oxidoreductase activity, acting on the CH-OH group of donors, NAD or NADP as acceptor"/>
    <property type="evidence" value="ECO:0007669"/>
    <property type="project" value="TreeGrafter"/>
</dbReference>
<dbReference type="EMBL" id="FNVR01000001">
    <property type="protein sequence ID" value="SEF42053.1"/>
    <property type="molecule type" value="Genomic_DNA"/>
</dbReference>
<evidence type="ECO:0000313" key="3">
    <source>
        <dbReference type="Proteomes" id="UP000236736"/>
    </source>
</evidence>
<evidence type="ECO:0000313" key="2">
    <source>
        <dbReference type="EMBL" id="SEF42053.1"/>
    </source>
</evidence>
<comment type="similarity">
    <text evidence="1">Belongs to the short-chain dehydrogenases/reductases (SDR) family.</text>
</comment>
<reference evidence="3" key="1">
    <citation type="submission" date="2016-10" db="EMBL/GenBank/DDBJ databases">
        <authorList>
            <person name="Varghese N."/>
            <person name="Submissions S."/>
        </authorList>
    </citation>
    <scope>NUCLEOTIDE SEQUENCE [LARGE SCALE GENOMIC DNA]</scope>
    <source>
        <strain evidence="3">DSM 17298</strain>
    </source>
</reference>
<dbReference type="InterPro" id="IPR036291">
    <property type="entry name" value="NAD(P)-bd_dom_sf"/>
</dbReference>
<dbReference type="AlphaFoldDB" id="A0A1H5RUL8"/>
<dbReference type="Pfam" id="PF13561">
    <property type="entry name" value="adh_short_C2"/>
    <property type="match status" value="1"/>
</dbReference>